<dbReference type="InterPro" id="IPR005234">
    <property type="entry name" value="ScpB_csome_segregation"/>
</dbReference>
<dbReference type="STRING" id="84135.GCA_001052115_00250"/>
<keyword evidence="4" id="KW-0131">Cell cycle</keyword>
<dbReference type="InterPro" id="IPR036390">
    <property type="entry name" value="WH_DNA-bd_sf"/>
</dbReference>
<dbReference type="EMBL" id="PNGT01000003">
    <property type="protein sequence ID" value="PMC52583.1"/>
    <property type="molecule type" value="Genomic_DNA"/>
</dbReference>
<sequence>MLLDGTKKMIEALLFIKGEEGLSIEFVSNFMDLEPHEAENILNIFTEEYNKNDSYLVVKNFGATYKLLVEDKAYDKIKHVISSKNLVKLSKASIETLAIIAYNQPITKVQIDKIRGVSSDSIIHSLVAKELIVSNKTLDTIGKPKLYETTDLFLDVFGLESLDKLPKSNVLDNNELNNFLEN</sequence>
<evidence type="ECO:0000256" key="2">
    <source>
        <dbReference type="ARBA" id="ARBA00022618"/>
    </source>
</evidence>
<evidence type="ECO:0000313" key="6">
    <source>
        <dbReference type="Proteomes" id="UP000235670"/>
    </source>
</evidence>
<evidence type="ECO:0000256" key="4">
    <source>
        <dbReference type="ARBA" id="ARBA00023306"/>
    </source>
</evidence>
<dbReference type="GO" id="GO:0051304">
    <property type="term" value="P:chromosome separation"/>
    <property type="evidence" value="ECO:0007669"/>
    <property type="project" value="InterPro"/>
</dbReference>
<dbReference type="PANTHER" id="PTHR34298">
    <property type="entry name" value="SEGREGATION AND CONDENSATION PROTEIN B"/>
    <property type="match status" value="1"/>
</dbReference>
<dbReference type="NCBIfam" id="TIGR00281">
    <property type="entry name" value="SMC-Scp complex subunit ScpB"/>
    <property type="match status" value="1"/>
</dbReference>
<evidence type="ECO:0000313" key="5">
    <source>
        <dbReference type="EMBL" id="PMC52583.1"/>
    </source>
</evidence>
<organism evidence="5 6">
    <name type="scientific">Gemella sanguinis</name>
    <dbReference type="NCBI Taxonomy" id="84135"/>
    <lineage>
        <taxon>Bacteria</taxon>
        <taxon>Bacillati</taxon>
        <taxon>Bacillota</taxon>
        <taxon>Bacilli</taxon>
        <taxon>Bacillales</taxon>
        <taxon>Gemellaceae</taxon>
        <taxon>Gemella</taxon>
    </lineage>
</organism>
<dbReference type="InterPro" id="IPR036388">
    <property type="entry name" value="WH-like_DNA-bd_sf"/>
</dbReference>
<dbReference type="PANTHER" id="PTHR34298:SF2">
    <property type="entry name" value="SEGREGATION AND CONDENSATION PROTEIN B"/>
    <property type="match status" value="1"/>
</dbReference>
<dbReference type="OrthoDB" id="9806226at2"/>
<dbReference type="SUPFAM" id="SSF46785">
    <property type="entry name" value="Winged helix' DNA-binding domain"/>
    <property type="match status" value="2"/>
</dbReference>
<keyword evidence="1" id="KW-0963">Cytoplasm</keyword>
<dbReference type="Pfam" id="PF04079">
    <property type="entry name" value="SMC_ScpB"/>
    <property type="match status" value="1"/>
</dbReference>
<proteinExistence type="predicted"/>
<gene>
    <name evidence="5" type="primary">scpB</name>
    <name evidence="5" type="ORF">CJ218_03860</name>
</gene>
<name>A0A2N6SF99_9BACL</name>
<dbReference type="AlphaFoldDB" id="A0A2N6SF99"/>
<dbReference type="RefSeq" id="WP_065378096.1">
    <property type="nucleotide sequence ID" value="NZ_JWDE01000040.1"/>
</dbReference>
<evidence type="ECO:0000256" key="3">
    <source>
        <dbReference type="ARBA" id="ARBA00022829"/>
    </source>
</evidence>
<accession>A0A2N6SF99</accession>
<keyword evidence="2" id="KW-0132">Cell division</keyword>
<dbReference type="GO" id="GO:0051301">
    <property type="term" value="P:cell division"/>
    <property type="evidence" value="ECO:0007669"/>
    <property type="project" value="UniProtKB-KW"/>
</dbReference>
<dbReference type="PIRSF" id="PIRSF019345">
    <property type="entry name" value="ScpB"/>
    <property type="match status" value="1"/>
</dbReference>
<reference evidence="5 6" key="1">
    <citation type="submission" date="2017-09" db="EMBL/GenBank/DDBJ databases">
        <title>Bacterial strain isolated from the female urinary microbiota.</title>
        <authorList>
            <person name="Thomas-White K."/>
            <person name="Kumar N."/>
            <person name="Forster S."/>
            <person name="Putonti C."/>
            <person name="Lawley T."/>
            <person name="Wolfe A.J."/>
        </authorList>
    </citation>
    <scope>NUCLEOTIDE SEQUENCE [LARGE SCALE GENOMIC DNA]</scope>
    <source>
        <strain evidence="5 6">UMB0186</strain>
    </source>
</reference>
<dbReference type="Proteomes" id="UP000235670">
    <property type="component" value="Unassembled WGS sequence"/>
</dbReference>
<dbReference type="Gene3D" id="1.10.10.10">
    <property type="entry name" value="Winged helix-like DNA-binding domain superfamily/Winged helix DNA-binding domain"/>
    <property type="match status" value="2"/>
</dbReference>
<evidence type="ECO:0000256" key="1">
    <source>
        <dbReference type="ARBA" id="ARBA00022490"/>
    </source>
</evidence>
<comment type="caution">
    <text evidence="5">The sequence shown here is derived from an EMBL/GenBank/DDBJ whole genome shotgun (WGS) entry which is preliminary data.</text>
</comment>
<protein>
    <submittedName>
        <fullName evidence="5">SMC-Scp complex subunit ScpB</fullName>
    </submittedName>
</protein>
<keyword evidence="3" id="KW-0159">Chromosome partition</keyword>